<protein>
    <submittedName>
        <fullName evidence="2">Cytochrome C1 family isoform 1</fullName>
    </submittedName>
</protein>
<gene>
    <name evidence="2" type="ORF">F3Y22_tig00111841pilonHSYRG00227</name>
</gene>
<organism evidence="2 3">
    <name type="scientific">Hibiscus syriacus</name>
    <name type="common">Rose of Sharon</name>
    <dbReference type="NCBI Taxonomy" id="106335"/>
    <lineage>
        <taxon>Eukaryota</taxon>
        <taxon>Viridiplantae</taxon>
        <taxon>Streptophyta</taxon>
        <taxon>Embryophyta</taxon>
        <taxon>Tracheophyta</taxon>
        <taxon>Spermatophyta</taxon>
        <taxon>Magnoliopsida</taxon>
        <taxon>eudicotyledons</taxon>
        <taxon>Gunneridae</taxon>
        <taxon>Pentapetalae</taxon>
        <taxon>rosids</taxon>
        <taxon>malvids</taxon>
        <taxon>Malvales</taxon>
        <taxon>Malvaceae</taxon>
        <taxon>Malvoideae</taxon>
        <taxon>Hibiscus</taxon>
    </lineage>
</organism>
<feature type="domain" description="DUF7950" evidence="1">
    <location>
        <begin position="45"/>
        <end position="78"/>
    </location>
</feature>
<dbReference type="PANTHER" id="PTHR33595">
    <property type="entry name" value="VON WILLEBRAND FACTOR A DOMAIN PROTEIN"/>
    <property type="match status" value="1"/>
</dbReference>
<dbReference type="PANTHER" id="PTHR33595:SF10">
    <property type="match status" value="1"/>
</dbReference>
<name>A0A6A2YBX9_HIBSY</name>
<evidence type="ECO:0000313" key="3">
    <source>
        <dbReference type="Proteomes" id="UP000436088"/>
    </source>
</evidence>
<dbReference type="AlphaFoldDB" id="A0A6A2YBX9"/>
<dbReference type="Proteomes" id="UP000436088">
    <property type="component" value="Unassembled WGS sequence"/>
</dbReference>
<evidence type="ECO:0000259" key="1">
    <source>
        <dbReference type="Pfam" id="PF25821"/>
    </source>
</evidence>
<evidence type="ECO:0000313" key="2">
    <source>
        <dbReference type="EMBL" id="KAE8672459.1"/>
    </source>
</evidence>
<sequence>MCTRFQHISDGLHRVQWFNGAYKRLLMEANDAPPPEIMVWLLLKQNEKLSRMLPCDVWKMDGGGGGFAWRLDVEAALSLGREGKRGFGGVNKGIEGGEIVE</sequence>
<dbReference type="Pfam" id="PF25821">
    <property type="entry name" value="DUF7950"/>
    <property type="match status" value="1"/>
</dbReference>
<dbReference type="EMBL" id="VEPZ02001445">
    <property type="protein sequence ID" value="KAE8672459.1"/>
    <property type="molecule type" value="Genomic_DNA"/>
</dbReference>
<keyword evidence="3" id="KW-1185">Reference proteome</keyword>
<reference evidence="2" key="1">
    <citation type="submission" date="2019-09" db="EMBL/GenBank/DDBJ databases">
        <title>Draft genome information of white flower Hibiscus syriacus.</title>
        <authorList>
            <person name="Kim Y.-M."/>
        </authorList>
    </citation>
    <scope>NUCLEOTIDE SEQUENCE [LARGE SCALE GENOMIC DNA]</scope>
    <source>
        <strain evidence="2">YM2019G1</strain>
    </source>
</reference>
<proteinExistence type="predicted"/>
<dbReference type="InterPro" id="IPR057710">
    <property type="entry name" value="DUF7950"/>
</dbReference>
<accession>A0A6A2YBX9</accession>
<comment type="caution">
    <text evidence="2">The sequence shown here is derived from an EMBL/GenBank/DDBJ whole genome shotgun (WGS) entry which is preliminary data.</text>
</comment>